<sequence>MLESTVQRAPSKRGRRGCLTCRQRHLKCDEEKPRCGRCRRTSRECVPDDLVTFRSGQRVAARAHLGSAEHVDVFPKEHKWVETPGTLSFINETSEMMAEYRRPQTQTESTNGNNTPSALPERTPSPIPTPAQDIIHFPQSSNASQDLQDFPNGSANVRLSLTPPQSSHSGSSYQPFVTSPISTSNPNPQTVPIHIRDLLQADDQSDDAFDPILNNAPLELYGPRMELPFKVAHEALLFQHYMEHLAPLLDITDIQRHFGVDVPERALSCPVLLNALLAFSARHLSRTSDYDPAIADYYHQKCVRLLIPMLDQKELVADETLFAAAVILRAFEETDESNIEGGPEPHLTGTSVFANAQLEFCTWGGLGHAAFWVFVRQDIYMSLLSQRPLKVDLKGWEDRLSFNLGFDPTSDCTWANRMIWIVAEIVAFCFGDKTGKNWEAPRMKTERWNLCRPKSFDPILYHPREKNSRRLFPEIRLGHPWHVTGMQYYYIAKLFLAVYNPDIPKIGLGYQRQRRAIAEEVLQNAEAVCGIAFSSSLVAARLTACVSMIACGPWFIEREREQQEMLLQMLRRAEVENAWPTSYLTQGLMGEWAWDQSRNTDLQFEMRI</sequence>
<keyword evidence="6" id="KW-1185">Reference proteome</keyword>
<dbReference type="Pfam" id="PF00172">
    <property type="entry name" value="Zn_clus"/>
    <property type="match status" value="1"/>
</dbReference>
<dbReference type="GO" id="GO:0008270">
    <property type="term" value="F:zinc ion binding"/>
    <property type="evidence" value="ECO:0007669"/>
    <property type="project" value="InterPro"/>
</dbReference>
<dbReference type="Pfam" id="PF11951">
    <property type="entry name" value="Fungal_trans_2"/>
    <property type="match status" value="1"/>
</dbReference>
<dbReference type="EMBL" id="KZ613510">
    <property type="protein sequence ID" value="PMD15758.1"/>
    <property type="molecule type" value="Genomic_DNA"/>
</dbReference>
<dbReference type="CDD" id="cd00067">
    <property type="entry name" value="GAL4"/>
    <property type="match status" value="1"/>
</dbReference>
<dbReference type="OrthoDB" id="5319341at2759"/>
<organism evidence="5 6">
    <name type="scientific">Hyaloscypha hepaticicola</name>
    <dbReference type="NCBI Taxonomy" id="2082293"/>
    <lineage>
        <taxon>Eukaryota</taxon>
        <taxon>Fungi</taxon>
        <taxon>Dikarya</taxon>
        <taxon>Ascomycota</taxon>
        <taxon>Pezizomycotina</taxon>
        <taxon>Leotiomycetes</taxon>
        <taxon>Helotiales</taxon>
        <taxon>Hyaloscyphaceae</taxon>
        <taxon>Hyaloscypha</taxon>
    </lineage>
</organism>
<gene>
    <name evidence="5" type="ORF">NA56DRAFT_649841</name>
</gene>
<feature type="region of interest" description="Disordered" evidence="3">
    <location>
        <begin position="100"/>
        <end position="130"/>
    </location>
</feature>
<keyword evidence="2" id="KW-0539">Nucleus</keyword>
<comment type="subcellular location">
    <subcellularLocation>
        <location evidence="1">Nucleus</location>
    </subcellularLocation>
</comment>
<dbReference type="PROSITE" id="PS00463">
    <property type="entry name" value="ZN2_CY6_FUNGAL_1"/>
    <property type="match status" value="1"/>
</dbReference>
<feature type="region of interest" description="Disordered" evidence="3">
    <location>
        <begin position="142"/>
        <end position="176"/>
    </location>
</feature>
<dbReference type="InterPro" id="IPR001138">
    <property type="entry name" value="Zn2Cys6_DnaBD"/>
</dbReference>
<protein>
    <recommendedName>
        <fullName evidence="4">Zn(2)-C6 fungal-type domain-containing protein</fullName>
    </recommendedName>
</protein>
<proteinExistence type="predicted"/>
<dbReference type="SMART" id="SM00066">
    <property type="entry name" value="GAL4"/>
    <property type="match status" value="1"/>
</dbReference>
<evidence type="ECO:0000313" key="5">
    <source>
        <dbReference type="EMBL" id="PMD15758.1"/>
    </source>
</evidence>
<evidence type="ECO:0000313" key="6">
    <source>
        <dbReference type="Proteomes" id="UP000235672"/>
    </source>
</evidence>
<dbReference type="PANTHER" id="PTHR37534">
    <property type="entry name" value="TRANSCRIPTIONAL ACTIVATOR PROTEIN UGA3"/>
    <property type="match status" value="1"/>
</dbReference>
<name>A0A2J6PP03_9HELO</name>
<dbReference type="InterPro" id="IPR021858">
    <property type="entry name" value="Fun_TF"/>
</dbReference>
<dbReference type="STRING" id="1745343.A0A2J6PP03"/>
<evidence type="ECO:0000256" key="3">
    <source>
        <dbReference type="SAM" id="MobiDB-lite"/>
    </source>
</evidence>
<dbReference type="GO" id="GO:0000976">
    <property type="term" value="F:transcription cis-regulatory region binding"/>
    <property type="evidence" value="ECO:0007669"/>
    <property type="project" value="TreeGrafter"/>
</dbReference>
<dbReference type="Proteomes" id="UP000235672">
    <property type="component" value="Unassembled WGS sequence"/>
</dbReference>
<evidence type="ECO:0000256" key="2">
    <source>
        <dbReference type="ARBA" id="ARBA00023242"/>
    </source>
</evidence>
<dbReference type="GO" id="GO:0005634">
    <property type="term" value="C:nucleus"/>
    <property type="evidence" value="ECO:0007669"/>
    <property type="project" value="UniProtKB-SubCell"/>
</dbReference>
<accession>A0A2J6PP03</accession>
<dbReference type="PANTHER" id="PTHR37534:SF25">
    <property type="entry name" value="ZN(II)2CYS6 TRANSCRIPTION FACTOR (EUROFUNG)"/>
    <property type="match status" value="1"/>
</dbReference>
<dbReference type="GO" id="GO:0000981">
    <property type="term" value="F:DNA-binding transcription factor activity, RNA polymerase II-specific"/>
    <property type="evidence" value="ECO:0007669"/>
    <property type="project" value="InterPro"/>
</dbReference>
<dbReference type="PROSITE" id="PS50048">
    <property type="entry name" value="ZN2_CY6_FUNGAL_2"/>
    <property type="match status" value="1"/>
</dbReference>
<feature type="compositionally biased region" description="Polar residues" evidence="3">
    <location>
        <begin position="103"/>
        <end position="117"/>
    </location>
</feature>
<dbReference type="InterPro" id="IPR036864">
    <property type="entry name" value="Zn2-C6_fun-type_DNA-bd_sf"/>
</dbReference>
<dbReference type="AlphaFoldDB" id="A0A2J6PP03"/>
<reference evidence="5 6" key="1">
    <citation type="submission" date="2016-05" db="EMBL/GenBank/DDBJ databases">
        <title>A degradative enzymes factory behind the ericoid mycorrhizal symbiosis.</title>
        <authorList>
            <consortium name="DOE Joint Genome Institute"/>
            <person name="Martino E."/>
            <person name="Morin E."/>
            <person name="Grelet G."/>
            <person name="Kuo A."/>
            <person name="Kohler A."/>
            <person name="Daghino S."/>
            <person name="Barry K."/>
            <person name="Choi C."/>
            <person name="Cichocki N."/>
            <person name="Clum A."/>
            <person name="Copeland A."/>
            <person name="Hainaut M."/>
            <person name="Haridas S."/>
            <person name="Labutti K."/>
            <person name="Lindquist E."/>
            <person name="Lipzen A."/>
            <person name="Khouja H.-R."/>
            <person name="Murat C."/>
            <person name="Ohm R."/>
            <person name="Olson A."/>
            <person name="Spatafora J."/>
            <person name="Veneault-Fourrey C."/>
            <person name="Henrissat B."/>
            <person name="Grigoriev I."/>
            <person name="Martin F."/>
            <person name="Perotto S."/>
        </authorList>
    </citation>
    <scope>NUCLEOTIDE SEQUENCE [LARGE SCALE GENOMIC DNA]</scope>
    <source>
        <strain evidence="5 6">UAMH 7357</strain>
    </source>
</reference>
<dbReference type="SUPFAM" id="SSF57701">
    <property type="entry name" value="Zn2/Cys6 DNA-binding domain"/>
    <property type="match status" value="1"/>
</dbReference>
<feature type="domain" description="Zn(2)-C6 fungal-type" evidence="4">
    <location>
        <begin position="17"/>
        <end position="46"/>
    </location>
</feature>
<dbReference type="Gene3D" id="4.10.240.10">
    <property type="entry name" value="Zn(2)-C6 fungal-type DNA-binding domain"/>
    <property type="match status" value="1"/>
</dbReference>
<dbReference type="GO" id="GO:0045944">
    <property type="term" value="P:positive regulation of transcription by RNA polymerase II"/>
    <property type="evidence" value="ECO:0007669"/>
    <property type="project" value="TreeGrafter"/>
</dbReference>
<evidence type="ECO:0000259" key="4">
    <source>
        <dbReference type="PROSITE" id="PS50048"/>
    </source>
</evidence>
<evidence type="ECO:0000256" key="1">
    <source>
        <dbReference type="ARBA" id="ARBA00004123"/>
    </source>
</evidence>